<organism evidence="1 2">
    <name type="scientific">Allonocardiopsis opalescens</name>
    <dbReference type="NCBI Taxonomy" id="1144618"/>
    <lineage>
        <taxon>Bacteria</taxon>
        <taxon>Bacillati</taxon>
        <taxon>Actinomycetota</taxon>
        <taxon>Actinomycetes</taxon>
        <taxon>Streptosporangiales</taxon>
        <taxon>Allonocardiopsis</taxon>
    </lineage>
</organism>
<accession>A0A2T0QFP0</accession>
<name>A0A2T0QFP0_9ACTN</name>
<gene>
    <name evidence="1" type="ORF">CLV72_1011336</name>
</gene>
<comment type="caution">
    <text evidence="1">The sequence shown here is derived from an EMBL/GenBank/DDBJ whole genome shotgun (WGS) entry which is preliminary data.</text>
</comment>
<evidence type="ECO:0000313" key="2">
    <source>
        <dbReference type="Proteomes" id="UP000237846"/>
    </source>
</evidence>
<evidence type="ECO:0000313" key="1">
    <source>
        <dbReference type="EMBL" id="PRY02732.1"/>
    </source>
</evidence>
<dbReference type="EMBL" id="PVZC01000001">
    <property type="protein sequence ID" value="PRY02732.1"/>
    <property type="molecule type" value="Genomic_DNA"/>
</dbReference>
<keyword evidence="2" id="KW-1185">Reference proteome</keyword>
<proteinExistence type="predicted"/>
<protein>
    <recommendedName>
        <fullName evidence="3">Bifunctional DNA primase/polymerase-like protein</fullName>
    </recommendedName>
</protein>
<dbReference type="AlphaFoldDB" id="A0A2T0QFP0"/>
<reference evidence="1 2" key="1">
    <citation type="submission" date="2018-03" db="EMBL/GenBank/DDBJ databases">
        <title>Genomic Encyclopedia of Archaeal and Bacterial Type Strains, Phase II (KMG-II): from individual species to whole genera.</title>
        <authorList>
            <person name="Goeker M."/>
        </authorList>
    </citation>
    <scope>NUCLEOTIDE SEQUENCE [LARGE SCALE GENOMIC DNA]</scope>
    <source>
        <strain evidence="1 2">DSM 45601</strain>
    </source>
</reference>
<dbReference type="Proteomes" id="UP000237846">
    <property type="component" value="Unassembled WGS sequence"/>
</dbReference>
<sequence length="59" mass="6666">MVDLDNADAVAWARRPLPPTRTVATTRGEHWIYRGAMPSVNNVRPGVDIKSRTAHRPWT</sequence>
<evidence type="ECO:0008006" key="3">
    <source>
        <dbReference type="Google" id="ProtNLM"/>
    </source>
</evidence>